<dbReference type="Proteomes" id="UP000199398">
    <property type="component" value="Unassembled WGS sequence"/>
</dbReference>
<evidence type="ECO:0000313" key="2">
    <source>
        <dbReference type="EMBL" id="SFO68591.1"/>
    </source>
</evidence>
<feature type="domain" description="DUF5753" evidence="1">
    <location>
        <begin position="11"/>
        <end position="178"/>
    </location>
</feature>
<sequence length="188" mass="20322">MPDGSLPELIRTATKITDIATGVIPGLLQTSDYARAIMGTAPGDDLEARVAMRIGRRDVLTGGDSPEFTAVITEAVLREPIGGSVIMADQLRFVRKMSELPNVTIQVLPASSGRWHPAHAGSFILFEFTKTESIVHLEHLTTGAFLYSKNEVAIHAVAVSELQELAMTPDRSAHCITEIIEELEGGCR</sequence>
<dbReference type="EMBL" id="FOUP01000021">
    <property type="protein sequence ID" value="SFO68591.1"/>
    <property type="molecule type" value="Genomic_DNA"/>
</dbReference>
<evidence type="ECO:0000259" key="1">
    <source>
        <dbReference type="Pfam" id="PF19054"/>
    </source>
</evidence>
<name>A0A1I5J886_9PSEU</name>
<dbReference type="AlphaFoldDB" id="A0A1I5J886"/>
<dbReference type="OrthoDB" id="2991476at2"/>
<dbReference type="RefSeq" id="WP_093158743.1">
    <property type="nucleotide sequence ID" value="NZ_FOUP01000021.1"/>
</dbReference>
<gene>
    <name evidence="2" type="ORF">SAMN05421805_121104</name>
</gene>
<proteinExistence type="predicted"/>
<evidence type="ECO:0000313" key="3">
    <source>
        <dbReference type="Proteomes" id="UP000199398"/>
    </source>
</evidence>
<accession>A0A1I5J886</accession>
<reference evidence="2 3" key="1">
    <citation type="submission" date="2016-10" db="EMBL/GenBank/DDBJ databases">
        <authorList>
            <person name="de Groot N.N."/>
        </authorList>
    </citation>
    <scope>NUCLEOTIDE SEQUENCE [LARGE SCALE GENOMIC DNA]</scope>
    <source>
        <strain evidence="2 3">CPCC 201259</strain>
    </source>
</reference>
<dbReference type="Pfam" id="PF19054">
    <property type="entry name" value="DUF5753"/>
    <property type="match status" value="1"/>
</dbReference>
<organism evidence="2 3">
    <name type="scientific">Saccharopolyspora antimicrobica</name>
    <dbReference type="NCBI Taxonomy" id="455193"/>
    <lineage>
        <taxon>Bacteria</taxon>
        <taxon>Bacillati</taxon>
        <taxon>Actinomycetota</taxon>
        <taxon>Actinomycetes</taxon>
        <taxon>Pseudonocardiales</taxon>
        <taxon>Pseudonocardiaceae</taxon>
        <taxon>Saccharopolyspora</taxon>
    </lineage>
</organism>
<dbReference type="InterPro" id="IPR043917">
    <property type="entry name" value="DUF5753"/>
</dbReference>
<protein>
    <recommendedName>
        <fullName evidence="1">DUF5753 domain-containing protein</fullName>
    </recommendedName>
</protein>
<dbReference type="STRING" id="455193.SAMN05421805_121104"/>